<evidence type="ECO:0000256" key="5">
    <source>
        <dbReference type="ARBA" id="ARBA00022833"/>
    </source>
</evidence>
<keyword evidence="2" id="KW-0479">Metal-binding</keyword>
<dbReference type="Proteomes" id="UP000095285">
    <property type="component" value="Unassembled WGS sequence"/>
</dbReference>
<dbReference type="GO" id="GO:0005634">
    <property type="term" value="C:nucleus"/>
    <property type="evidence" value="ECO:0007669"/>
    <property type="project" value="UniProtKB-SubCell"/>
</dbReference>
<dbReference type="SMART" id="SM00355">
    <property type="entry name" value="ZnF_C2H2"/>
    <property type="match status" value="4"/>
</dbReference>
<evidence type="ECO:0000256" key="4">
    <source>
        <dbReference type="ARBA" id="ARBA00022771"/>
    </source>
</evidence>
<dbReference type="PROSITE" id="PS00028">
    <property type="entry name" value="ZINC_FINGER_C2H2_1"/>
    <property type="match status" value="3"/>
</dbReference>
<dbReference type="eggNOG" id="KOG1721">
    <property type="taxonomic scope" value="Eukaryota"/>
</dbReference>
<keyword evidence="6" id="KW-0805">Transcription regulation</keyword>
<keyword evidence="4 9" id="KW-0863">Zinc-finger</keyword>
<feature type="domain" description="C2H2-type" evidence="10">
    <location>
        <begin position="133"/>
        <end position="158"/>
    </location>
</feature>
<dbReference type="PANTHER" id="PTHR14196:SF0">
    <property type="entry name" value="PROTEIN BOWEL"/>
    <property type="match status" value="1"/>
</dbReference>
<evidence type="ECO:0000313" key="12">
    <source>
        <dbReference type="WBParaSite" id="EN70_10794"/>
    </source>
</evidence>
<keyword evidence="5" id="KW-0862">Zinc</keyword>
<evidence type="ECO:0000256" key="1">
    <source>
        <dbReference type="ARBA" id="ARBA00004123"/>
    </source>
</evidence>
<evidence type="ECO:0000256" key="3">
    <source>
        <dbReference type="ARBA" id="ARBA00022737"/>
    </source>
</evidence>
<dbReference type="FunFam" id="3.30.160.60:FF:000624">
    <property type="entry name" value="zinc finger protein 697"/>
    <property type="match status" value="1"/>
</dbReference>
<evidence type="ECO:0000256" key="6">
    <source>
        <dbReference type="ARBA" id="ARBA00023015"/>
    </source>
</evidence>
<organism evidence="11 12">
    <name type="scientific">Loa loa</name>
    <name type="common">Eye worm</name>
    <name type="synonym">Filaria loa</name>
    <dbReference type="NCBI Taxonomy" id="7209"/>
    <lineage>
        <taxon>Eukaryota</taxon>
        <taxon>Metazoa</taxon>
        <taxon>Ecdysozoa</taxon>
        <taxon>Nematoda</taxon>
        <taxon>Chromadorea</taxon>
        <taxon>Rhabditida</taxon>
        <taxon>Spirurina</taxon>
        <taxon>Spiruromorpha</taxon>
        <taxon>Filarioidea</taxon>
        <taxon>Onchocercidae</taxon>
        <taxon>Loa</taxon>
    </lineage>
</organism>
<dbReference type="InterPro" id="IPR036236">
    <property type="entry name" value="Znf_C2H2_sf"/>
</dbReference>
<dbReference type="PROSITE" id="PS50157">
    <property type="entry name" value="ZINC_FINGER_C2H2_2"/>
    <property type="match status" value="3"/>
</dbReference>
<evidence type="ECO:0000256" key="7">
    <source>
        <dbReference type="ARBA" id="ARBA00023163"/>
    </source>
</evidence>
<evidence type="ECO:0000259" key="10">
    <source>
        <dbReference type="PROSITE" id="PS50157"/>
    </source>
</evidence>
<dbReference type="FunFam" id="3.30.160.60:FF:000100">
    <property type="entry name" value="Zinc finger 45-like"/>
    <property type="match status" value="1"/>
</dbReference>
<evidence type="ECO:0000313" key="11">
    <source>
        <dbReference type="Proteomes" id="UP000095285"/>
    </source>
</evidence>
<keyword evidence="7" id="KW-0804">Transcription</keyword>
<dbReference type="PANTHER" id="PTHR14196">
    <property type="entry name" value="ODD-SKIPPED - RELATED"/>
    <property type="match status" value="1"/>
</dbReference>
<dbReference type="InterPro" id="IPR013087">
    <property type="entry name" value="Znf_C2H2_type"/>
</dbReference>
<dbReference type="GO" id="GO:0000981">
    <property type="term" value="F:DNA-binding transcription factor activity, RNA polymerase II-specific"/>
    <property type="evidence" value="ECO:0007669"/>
    <property type="project" value="TreeGrafter"/>
</dbReference>
<proteinExistence type="predicted"/>
<dbReference type="InterPro" id="IPR050717">
    <property type="entry name" value="C2H2-ZF_Transcription_Reg"/>
</dbReference>
<name>A0A1I7V7Q1_LOALO</name>
<keyword evidence="3" id="KW-0677">Repeat</keyword>
<dbReference type="GO" id="GO:0008270">
    <property type="term" value="F:zinc ion binding"/>
    <property type="evidence" value="ECO:0007669"/>
    <property type="project" value="UniProtKB-KW"/>
</dbReference>
<keyword evidence="8" id="KW-0539">Nucleus</keyword>
<dbReference type="Pfam" id="PF00096">
    <property type="entry name" value="zf-C2H2"/>
    <property type="match status" value="2"/>
</dbReference>
<evidence type="ECO:0000256" key="8">
    <source>
        <dbReference type="ARBA" id="ARBA00023242"/>
    </source>
</evidence>
<comment type="subcellular location">
    <subcellularLocation>
        <location evidence="1">Nucleus</location>
    </subcellularLocation>
</comment>
<dbReference type="AlphaFoldDB" id="A0A1I7V7Q1"/>
<reference evidence="12" key="2">
    <citation type="submission" date="2016-11" db="UniProtKB">
        <authorList>
            <consortium name="WormBaseParasite"/>
        </authorList>
    </citation>
    <scope>IDENTIFICATION</scope>
</reference>
<feature type="domain" description="C2H2-type" evidence="10">
    <location>
        <begin position="76"/>
        <end position="103"/>
    </location>
</feature>
<feature type="domain" description="C2H2-type" evidence="10">
    <location>
        <begin position="104"/>
        <end position="131"/>
    </location>
</feature>
<dbReference type="GO" id="GO:0000977">
    <property type="term" value="F:RNA polymerase II transcription regulatory region sequence-specific DNA binding"/>
    <property type="evidence" value="ECO:0007669"/>
    <property type="project" value="TreeGrafter"/>
</dbReference>
<dbReference type="SUPFAM" id="SSF57667">
    <property type="entry name" value="beta-beta-alpha zinc fingers"/>
    <property type="match status" value="2"/>
</dbReference>
<evidence type="ECO:0000256" key="9">
    <source>
        <dbReference type="PROSITE-ProRule" id="PRU00042"/>
    </source>
</evidence>
<keyword evidence="11" id="KW-1185">Reference proteome</keyword>
<sequence>MLLANVAAKIHADELNSQNLTVRMNSTVKEEDVKRRSMEKFIGKKSKRKKLQCGVCGKVMTNMKLHKMMHTGEKLYSCPICGKSFSRLDIKEVHMITHTNVKLYTCPMCNKSFRQKQHLKNHMATHNKNRPLFYCIACGKGLLDYRYLKLHKKNHERS</sequence>
<reference evidence="11" key="1">
    <citation type="submission" date="2012-04" db="EMBL/GenBank/DDBJ databases">
        <title>The Genome Sequence of Loa loa.</title>
        <authorList>
            <consortium name="The Broad Institute Genome Sequencing Platform"/>
            <consortium name="Broad Institute Genome Sequencing Center for Infectious Disease"/>
            <person name="Nutman T.B."/>
            <person name="Fink D.L."/>
            <person name="Russ C."/>
            <person name="Young S."/>
            <person name="Zeng Q."/>
            <person name="Gargeya S."/>
            <person name="Alvarado L."/>
            <person name="Berlin A."/>
            <person name="Chapman S.B."/>
            <person name="Chen Z."/>
            <person name="Freedman E."/>
            <person name="Gellesch M."/>
            <person name="Goldberg J."/>
            <person name="Griggs A."/>
            <person name="Gujja S."/>
            <person name="Heilman E.R."/>
            <person name="Heiman D."/>
            <person name="Howarth C."/>
            <person name="Mehta T."/>
            <person name="Neiman D."/>
            <person name="Pearson M."/>
            <person name="Roberts A."/>
            <person name="Saif S."/>
            <person name="Shea T."/>
            <person name="Shenoy N."/>
            <person name="Sisk P."/>
            <person name="Stolte C."/>
            <person name="Sykes S."/>
            <person name="White J."/>
            <person name="Yandava C."/>
            <person name="Haas B."/>
            <person name="Henn M.R."/>
            <person name="Nusbaum C."/>
            <person name="Birren B."/>
        </authorList>
    </citation>
    <scope>NUCLEOTIDE SEQUENCE [LARGE SCALE GENOMIC DNA]</scope>
</reference>
<dbReference type="WBParaSite" id="EN70_10794">
    <property type="protein sequence ID" value="EN70_10794"/>
    <property type="gene ID" value="EN70_10794"/>
</dbReference>
<protein>
    <submittedName>
        <fullName evidence="12">Zinc finger protein</fullName>
    </submittedName>
</protein>
<accession>A0A1I7V7Q1</accession>
<dbReference type="Gene3D" id="3.30.160.60">
    <property type="entry name" value="Classic Zinc Finger"/>
    <property type="match status" value="3"/>
</dbReference>
<evidence type="ECO:0000256" key="2">
    <source>
        <dbReference type="ARBA" id="ARBA00022723"/>
    </source>
</evidence>
<dbReference type="STRING" id="7209.A0A1I7V7Q1"/>